<dbReference type="RefSeq" id="XP_001220255.1">
    <property type="nucleotide sequence ID" value="XM_001220254.1"/>
</dbReference>
<organism evidence="2 3">
    <name type="scientific">Chaetomium globosum (strain ATCC 6205 / CBS 148.51 / DSM 1962 / NBRC 6347 / NRRL 1970)</name>
    <name type="common">Soil fungus</name>
    <dbReference type="NCBI Taxonomy" id="306901"/>
    <lineage>
        <taxon>Eukaryota</taxon>
        <taxon>Fungi</taxon>
        <taxon>Dikarya</taxon>
        <taxon>Ascomycota</taxon>
        <taxon>Pezizomycotina</taxon>
        <taxon>Sordariomycetes</taxon>
        <taxon>Sordariomycetidae</taxon>
        <taxon>Sordariales</taxon>
        <taxon>Chaetomiaceae</taxon>
        <taxon>Chaetomium</taxon>
    </lineage>
</organism>
<feature type="region of interest" description="Disordered" evidence="1">
    <location>
        <begin position="84"/>
        <end position="119"/>
    </location>
</feature>
<evidence type="ECO:0000256" key="1">
    <source>
        <dbReference type="SAM" id="MobiDB-lite"/>
    </source>
</evidence>
<keyword evidence="3" id="KW-1185">Reference proteome</keyword>
<sequence length="290" mass="32082">MQNVFISPATTMAHKPMGADNTPDYEVSDGELSFGVELEFLFYYRDSRLDDWQDPEALVVDDEEERALPPALVLPDDVDYIEDTYDGWTPDDENEERRGAEGSQEGEGEGGHVGEPKKTPRSWAAGLIEHAILSVPGAKLERSRTPGRAITPQHALIDRFRLRVNLTTGLHCHVGAGIEPAEDFNSRHSEAPEGGAQTEEAQAEGGGVQPKSVAVRMARHPLGVFKRAAALMWAADGFMAQVFPPERSLSEYAPPISFCSRLAHGIQLRYYHDSQHNLQTHERPLPPRPP</sequence>
<proteinExistence type="predicted"/>
<name>Q2HFH0_CHAGB</name>
<dbReference type="InParanoid" id="Q2HFH0"/>
<dbReference type="OrthoDB" id="4590229at2759"/>
<dbReference type="HOGENOM" id="CLU_1118024_0_0_1"/>
<evidence type="ECO:0000313" key="2">
    <source>
        <dbReference type="EMBL" id="EAQ92799.1"/>
    </source>
</evidence>
<protein>
    <submittedName>
        <fullName evidence="2">Uncharacterized protein</fullName>
    </submittedName>
</protein>
<reference evidence="3" key="1">
    <citation type="journal article" date="2015" name="Genome Announc.">
        <title>Draft genome sequence of the cellulolytic fungus Chaetomium globosum.</title>
        <authorList>
            <person name="Cuomo C.A."/>
            <person name="Untereiner W.A."/>
            <person name="Ma L.-J."/>
            <person name="Grabherr M."/>
            <person name="Birren B.W."/>
        </authorList>
    </citation>
    <scope>NUCLEOTIDE SEQUENCE [LARGE SCALE GENOMIC DNA]</scope>
    <source>
        <strain evidence="3">ATCC 6205 / CBS 148.51 / DSM 1962 / NBRC 6347 / NRRL 1970</strain>
    </source>
</reference>
<dbReference type="AlphaFoldDB" id="Q2HFH0"/>
<dbReference type="VEuPathDB" id="FungiDB:CHGG_01034"/>
<feature type="region of interest" description="Disordered" evidence="1">
    <location>
        <begin position="184"/>
        <end position="209"/>
    </location>
</feature>
<evidence type="ECO:0000313" key="3">
    <source>
        <dbReference type="Proteomes" id="UP000001056"/>
    </source>
</evidence>
<dbReference type="GeneID" id="4387374"/>
<feature type="compositionally biased region" description="Basic and acidic residues" evidence="1">
    <location>
        <begin position="109"/>
        <end position="118"/>
    </location>
</feature>
<accession>Q2HFH0</accession>
<feature type="compositionally biased region" description="Acidic residues" evidence="1">
    <location>
        <begin position="84"/>
        <end position="94"/>
    </location>
</feature>
<gene>
    <name evidence="2" type="ORF">CHGG_01034</name>
</gene>
<dbReference type="eggNOG" id="ENOG502T5YP">
    <property type="taxonomic scope" value="Eukaryota"/>
</dbReference>
<dbReference type="EMBL" id="CH408029">
    <property type="protein sequence ID" value="EAQ92799.1"/>
    <property type="molecule type" value="Genomic_DNA"/>
</dbReference>
<dbReference type="Proteomes" id="UP000001056">
    <property type="component" value="Unassembled WGS sequence"/>
</dbReference>
<dbReference type="OMA" id="ELEFLFY"/>